<protein>
    <submittedName>
        <fullName evidence="10">Type II secretion system F family protein</fullName>
    </submittedName>
</protein>
<evidence type="ECO:0000256" key="2">
    <source>
        <dbReference type="ARBA" id="ARBA00005745"/>
    </source>
</evidence>
<sequence length="399" mass="44714">MIIFKYSAINKNGSRCKGKVEADSIRVARELVRARGLTLLNIRKVNAINWYGRIKKTINKRELLVLTRQLAILTSASIPVDEALLALSQQTERKSVSITLEKIRNNIISGYSLSDSLESFPRDFNVLYRALIKSGESSGKLDLILKRLADNIEKSHLKKNKFIQALVYPVILILVSFAVISVLLTAVIPEVIEQFVFMKQNLPMSTKVLMSVSDFMNSYFSLLIMSTIIILIINYLGMRKLKYKSYVHGKLLNVVVIGKVIKKIHASRYIRMLAILCSSGIPLMQSMKIGLTVLTNESIKLEMKQGVSLVEKGASLSAALSHTNIFPPLARHMIYSGEKSGDLNVMLEKTADIIDEEFERVIEISMSIFEPALIIIMASLILFIVLSVLQPILLLNNMA</sequence>
<dbReference type="Gene3D" id="1.20.81.30">
    <property type="entry name" value="Type II secretion system (T2SS), domain F"/>
    <property type="match status" value="2"/>
</dbReference>
<name>A0AAW7K950_9GAMM</name>
<keyword evidence="5 8" id="KW-0812">Transmembrane</keyword>
<proteinExistence type="inferred from homology"/>
<feature type="transmembrane region" description="Helical" evidence="8">
    <location>
        <begin position="165"/>
        <end position="188"/>
    </location>
</feature>
<comment type="similarity">
    <text evidence="2">Belongs to the GSP F family.</text>
</comment>
<dbReference type="AlphaFoldDB" id="A0AAW7K950"/>
<evidence type="ECO:0000259" key="9">
    <source>
        <dbReference type="Pfam" id="PF00482"/>
    </source>
</evidence>
<keyword evidence="4" id="KW-0997">Cell inner membrane</keyword>
<dbReference type="GO" id="GO:0015628">
    <property type="term" value="P:protein secretion by the type II secretion system"/>
    <property type="evidence" value="ECO:0007669"/>
    <property type="project" value="TreeGrafter"/>
</dbReference>
<organism evidence="10 11">
    <name type="scientific">Yersinia nurmii</name>
    <dbReference type="NCBI Taxonomy" id="685706"/>
    <lineage>
        <taxon>Bacteria</taxon>
        <taxon>Pseudomonadati</taxon>
        <taxon>Pseudomonadota</taxon>
        <taxon>Gammaproteobacteria</taxon>
        <taxon>Enterobacterales</taxon>
        <taxon>Yersiniaceae</taxon>
        <taxon>Yersinia</taxon>
    </lineage>
</organism>
<reference evidence="10" key="1">
    <citation type="submission" date="2023-06" db="EMBL/GenBank/DDBJ databases">
        <authorList>
            <person name="Polev D.E."/>
            <person name="Saitova A.T."/>
            <person name="Bogumilchik E.A."/>
            <person name="Kokorina G.I."/>
            <person name="Voskresenskaia E.A."/>
        </authorList>
    </citation>
    <scope>NUCLEOTIDE SEQUENCE</scope>
    <source>
        <strain evidence="10">2145 StPb PI</strain>
    </source>
</reference>
<evidence type="ECO:0000256" key="6">
    <source>
        <dbReference type="ARBA" id="ARBA00022989"/>
    </source>
</evidence>
<gene>
    <name evidence="10" type="ORF">QVN42_09995</name>
</gene>
<evidence type="ECO:0000256" key="8">
    <source>
        <dbReference type="SAM" id="Phobius"/>
    </source>
</evidence>
<dbReference type="FunFam" id="1.20.81.30:FF:000001">
    <property type="entry name" value="Type II secretion system protein F"/>
    <property type="match status" value="2"/>
</dbReference>
<dbReference type="PRINTS" id="PR00812">
    <property type="entry name" value="BCTERIALGSPF"/>
</dbReference>
<feature type="transmembrane region" description="Helical" evidence="8">
    <location>
        <begin position="372"/>
        <end position="395"/>
    </location>
</feature>
<keyword evidence="3" id="KW-1003">Cell membrane</keyword>
<evidence type="ECO:0000313" key="11">
    <source>
        <dbReference type="Proteomes" id="UP001167864"/>
    </source>
</evidence>
<dbReference type="Pfam" id="PF00482">
    <property type="entry name" value="T2SSF"/>
    <property type="match status" value="2"/>
</dbReference>
<accession>A0AAW7K950</accession>
<evidence type="ECO:0000256" key="5">
    <source>
        <dbReference type="ARBA" id="ARBA00022692"/>
    </source>
</evidence>
<dbReference type="PANTHER" id="PTHR30012:SF0">
    <property type="entry name" value="TYPE II SECRETION SYSTEM PROTEIN F-RELATED"/>
    <property type="match status" value="1"/>
</dbReference>
<dbReference type="EMBL" id="JAUEHU010000008">
    <property type="protein sequence ID" value="MDN0087720.1"/>
    <property type="molecule type" value="Genomic_DNA"/>
</dbReference>
<dbReference type="Proteomes" id="UP001167864">
    <property type="component" value="Unassembled WGS sequence"/>
</dbReference>
<dbReference type="InterPro" id="IPR003004">
    <property type="entry name" value="GspF/PilC"/>
</dbReference>
<feature type="transmembrane region" description="Helical" evidence="8">
    <location>
        <begin position="219"/>
        <end position="237"/>
    </location>
</feature>
<evidence type="ECO:0000256" key="3">
    <source>
        <dbReference type="ARBA" id="ARBA00022475"/>
    </source>
</evidence>
<dbReference type="InterPro" id="IPR042094">
    <property type="entry name" value="T2SS_GspF_sf"/>
</dbReference>
<comment type="subcellular location">
    <subcellularLocation>
        <location evidence="1">Cell inner membrane</location>
        <topology evidence="1">Multi-pass membrane protein</topology>
    </subcellularLocation>
</comment>
<feature type="domain" description="Type II secretion system protein GspF" evidence="9">
    <location>
        <begin position="270"/>
        <end position="391"/>
    </location>
</feature>
<evidence type="ECO:0000256" key="1">
    <source>
        <dbReference type="ARBA" id="ARBA00004429"/>
    </source>
</evidence>
<evidence type="ECO:0000256" key="4">
    <source>
        <dbReference type="ARBA" id="ARBA00022519"/>
    </source>
</evidence>
<evidence type="ECO:0000313" key="10">
    <source>
        <dbReference type="EMBL" id="MDN0087720.1"/>
    </source>
</evidence>
<dbReference type="RefSeq" id="WP_289817929.1">
    <property type="nucleotide sequence ID" value="NZ_JAUEHU010000008.1"/>
</dbReference>
<keyword evidence="7 8" id="KW-0472">Membrane</keyword>
<feature type="domain" description="Type II secretion system protein GspF" evidence="9">
    <location>
        <begin position="67"/>
        <end position="189"/>
    </location>
</feature>
<comment type="caution">
    <text evidence="10">The sequence shown here is derived from an EMBL/GenBank/DDBJ whole genome shotgun (WGS) entry which is preliminary data.</text>
</comment>
<keyword evidence="6 8" id="KW-1133">Transmembrane helix</keyword>
<evidence type="ECO:0000256" key="7">
    <source>
        <dbReference type="ARBA" id="ARBA00023136"/>
    </source>
</evidence>
<dbReference type="InterPro" id="IPR018076">
    <property type="entry name" value="T2SS_GspF_dom"/>
</dbReference>
<dbReference type="PANTHER" id="PTHR30012">
    <property type="entry name" value="GENERAL SECRETION PATHWAY PROTEIN"/>
    <property type="match status" value="1"/>
</dbReference>
<dbReference type="GO" id="GO:0005886">
    <property type="term" value="C:plasma membrane"/>
    <property type="evidence" value="ECO:0007669"/>
    <property type="project" value="UniProtKB-SubCell"/>
</dbReference>